<organism evidence="2 3">
    <name type="scientific">Microdochium trichocladiopsis</name>
    <dbReference type="NCBI Taxonomy" id="1682393"/>
    <lineage>
        <taxon>Eukaryota</taxon>
        <taxon>Fungi</taxon>
        <taxon>Dikarya</taxon>
        <taxon>Ascomycota</taxon>
        <taxon>Pezizomycotina</taxon>
        <taxon>Sordariomycetes</taxon>
        <taxon>Xylariomycetidae</taxon>
        <taxon>Xylariales</taxon>
        <taxon>Microdochiaceae</taxon>
        <taxon>Microdochium</taxon>
    </lineage>
</organism>
<feature type="compositionally biased region" description="Polar residues" evidence="1">
    <location>
        <begin position="86"/>
        <end position="97"/>
    </location>
</feature>
<name>A0A9P8YFA9_9PEZI</name>
<dbReference type="PANTHER" id="PTHR42084:SF1">
    <property type="entry name" value="SERINE_THREONINE-PROTEIN KINASE PPK6"/>
    <property type="match status" value="1"/>
</dbReference>
<dbReference type="RefSeq" id="XP_046016988.1">
    <property type="nucleotide sequence ID" value="XM_046163274.1"/>
</dbReference>
<evidence type="ECO:0000313" key="3">
    <source>
        <dbReference type="Proteomes" id="UP000756346"/>
    </source>
</evidence>
<dbReference type="EMBL" id="JAGTJQ010000002">
    <property type="protein sequence ID" value="KAH7037867.1"/>
    <property type="molecule type" value="Genomic_DNA"/>
</dbReference>
<feature type="compositionally biased region" description="Polar residues" evidence="1">
    <location>
        <begin position="347"/>
        <end position="357"/>
    </location>
</feature>
<feature type="region of interest" description="Disordered" evidence="1">
    <location>
        <begin position="209"/>
        <end position="275"/>
    </location>
</feature>
<dbReference type="OrthoDB" id="5420391at2759"/>
<feature type="region of interest" description="Disordered" evidence="1">
    <location>
        <begin position="310"/>
        <end position="467"/>
    </location>
</feature>
<evidence type="ECO:0000313" key="2">
    <source>
        <dbReference type="EMBL" id="KAH7037867.1"/>
    </source>
</evidence>
<dbReference type="Proteomes" id="UP000756346">
    <property type="component" value="Unassembled WGS sequence"/>
</dbReference>
<dbReference type="PANTHER" id="PTHR42084">
    <property type="entry name" value="YALI0E26631P"/>
    <property type="match status" value="1"/>
</dbReference>
<evidence type="ECO:0008006" key="4">
    <source>
        <dbReference type="Google" id="ProtNLM"/>
    </source>
</evidence>
<keyword evidence="3" id="KW-1185">Reference proteome</keyword>
<feature type="compositionally biased region" description="Acidic residues" evidence="1">
    <location>
        <begin position="100"/>
        <end position="110"/>
    </location>
</feature>
<proteinExistence type="predicted"/>
<sequence>MSADLFAEFESGDSQPPQQPSQGVFNRPAGFGHSAQRFSVPSYAQPGHGQQPHQQPSPAPGPFSAQGWNFQSQAAANNPWPAIDPKQNTKNSSQLGNDATQDEDDDDAWGDFEVAAPQTQPAQPSPALQASGGQLPGVAPSNQAAFAGLDSWDGPSKQEAVPPPRTRIVRASTMDLLTNNLLSTGTVTPAPEKQKKSAFKQDDFFGWDEVAPSNTTKPAVVPKPSAQPKLSAKPLPRDSSSNVLFDADDYGEGIDLGDEDDDDDDFGDFESGATTLEKPAQDLLSLDFAAVPTAKAPGVMSLANLNINDSSLSRFPAPKSPSYQERNPFPGLSVTTPPSDLSRKLEPSSNATPTTAWPSAGAGNKSPIPEDNWGAFEDFPDEPKKAVQTEKPTPKPSMTKAKKVTRAKPAKEESDWDWGFDEEEKAPVPSKSGGSGPSTKLDSSWDWDSAEPQPSKTTSHVKDDVPPINIPPPSVLISIFPQLLGQANTFLFKPTAKQAQSVKDRILADPKTLEFLRGYLTLARVAARVIAGRKSRWHRDKFLAQSMSISAAGSKGMKLAGVDKAQAARESREAGDVVDLWKENVGRLRSAVAAVNPTIPDAASQLRVPELSESMHVTTAKDVPAAVKACIICGLKREERVSKVDFTVEDSFGEWWSDHWGHVECKRFWLEHETALRQR</sequence>
<feature type="compositionally biased region" description="Low complexity" evidence="1">
    <location>
        <begin position="115"/>
        <end position="130"/>
    </location>
</feature>
<feature type="region of interest" description="Disordered" evidence="1">
    <location>
        <begin position="1"/>
        <end position="165"/>
    </location>
</feature>
<protein>
    <recommendedName>
        <fullName evidence="4">Serine/threonine-protein kinase ppk6</fullName>
    </recommendedName>
</protein>
<comment type="caution">
    <text evidence="2">The sequence shown here is derived from an EMBL/GenBank/DDBJ whole genome shotgun (WGS) entry which is preliminary data.</text>
</comment>
<feature type="compositionally biased region" description="Acidic residues" evidence="1">
    <location>
        <begin position="246"/>
        <end position="268"/>
    </location>
</feature>
<reference evidence="2" key="1">
    <citation type="journal article" date="2021" name="Nat. Commun.">
        <title>Genetic determinants of endophytism in the Arabidopsis root mycobiome.</title>
        <authorList>
            <person name="Mesny F."/>
            <person name="Miyauchi S."/>
            <person name="Thiergart T."/>
            <person name="Pickel B."/>
            <person name="Atanasova L."/>
            <person name="Karlsson M."/>
            <person name="Huettel B."/>
            <person name="Barry K.W."/>
            <person name="Haridas S."/>
            <person name="Chen C."/>
            <person name="Bauer D."/>
            <person name="Andreopoulos W."/>
            <person name="Pangilinan J."/>
            <person name="LaButti K."/>
            <person name="Riley R."/>
            <person name="Lipzen A."/>
            <person name="Clum A."/>
            <person name="Drula E."/>
            <person name="Henrissat B."/>
            <person name="Kohler A."/>
            <person name="Grigoriev I.V."/>
            <person name="Martin F.M."/>
            <person name="Hacquard S."/>
        </authorList>
    </citation>
    <scope>NUCLEOTIDE SEQUENCE</scope>
    <source>
        <strain evidence="2">MPI-CAGE-CH-0230</strain>
    </source>
</reference>
<evidence type="ECO:0000256" key="1">
    <source>
        <dbReference type="SAM" id="MobiDB-lite"/>
    </source>
</evidence>
<dbReference type="AlphaFoldDB" id="A0A9P8YFA9"/>
<dbReference type="GeneID" id="70192820"/>
<feature type="compositionally biased region" description="Low complexity" evidence="1">
    <location>
        <begin position="44"/>
        <end position="54"/>
    </location>
</feature>
<feature type="compositionally biased region" description="Polar residues" evidence="1">
    <location>
        <begin position="66"/>
        <end position="76"/>
    </location>
</feature>
<feature type="compositionally biased region" description="Acidic residues" evidence="1">
    <location>
        <begin position="414"/>
        <end position="424"/>
    </location>
</feature>
<gene>
    <name evidence="2" type="ORF">B0I36DRAFT_72188</name>
</gene>
<accession>A0A9P8YFA9</accession>